<reference evidence="3 4" key="1">
    <citation type="submission" date="2017-09" db="EMBL/GenBank/DDBJ databases">
        <title>Depth-based differentiation of microbial function through sediment-hosted aquifers and enrichment of novel symbionts in the deep terrestrial subsurface.</title>
        <authorList>
            <person name="Probst A.J."/>
            <person name="Ladd B."/>
            <person name="Jarett J.K."/>
            <person name="Geller-Mcgrath D.E."/>
            <person name="Sieber C.M."/>
            <person name="Emerson J.B."/>
            <person name="Anantharaman K."/>
            <person name="Thomas B.C."/>
            <person name="Malmstrom R."/>
            <person name="Stieglmeier M."/>
            <person name="Klingl A."/>
            <person name="Woyke T."/>
            <person name="Ryan C.M."/>
            <person name="Banfield J.F."/>
        </authorList>
    </citation>
    <scope>NUCLEOTIDE SEQUENCE [LARGE SCALE GENOMIC DNA]</scope>
    <source>
        <strain evidence="3">CG11_big_fil_rev_8_21_14_0_20_36_8</strain>
    </source>
</reference>
<dbReference type="InterPro" id="IPR038109">
    <property type="entry name" value="DNA_bind_recomb_sf"/>
</dbReference>
<name>A0A2M6IUF0_9BACT</name>
<dbReference type="InterPro" id="IPR050639">
    <property type="entry name" value="SSR_resolvase"/>
</dbReference>
<dbReference type="GO" id="GO:0003677">
    <property type="term" value="F:DNA binding"/>
    <property type="evidence" value="ECO:0007669"/>
    <property type="project" value="InterPro"/>
</dbReference>
<dbReference type="PANTHER" id="PTHR30461:SF23">
    <property type="entry name" value="DNA RECOMBINASE-RELATED"/>
    <property type="match status" value="1"/>
</dbReference>
<protein>
    <recommendedName>
        <fullName evidence="2">Recombinase domain-containing protein</fullName>
    </recommendedName>
</protein>
<sequence>MRGLKLENPYNQDEGRQLHLVKDSLILHKHSRSQEKLNLDMRVVFAKNYVDNLSEEVKKGQKAKIENGWCPQGNAPLGYKSERMDGKSIHVVDRDTSHYIVKMFELFQTGEYSVNKLSDKMYEIGLRSKNGNKVKGNDIHRHLTKVFYTGCFKWNGHVYQGNHEPLVSESLFQDVQKLLKRKRPPKYRKHDFLFKSMIACKECESSITWETHKGINYGHCTHYKPCTQKTWVKDGNVEEQVKHALKLLQIKNERLRAWIYRGLCEKHKLDEQFNTKLVENLKQSISKLKNRMNTLIDMRADGEVTKEKYLEKQQEAKKELNVLEEKLLKFTKGDDKQKELKLKIFQTSQDAKKKYTKLSPEKKRSLLNDIYETITLDEGHLEHTHTERYSLLQKAITITNRSKLYKLEELPNTIFEPEEKFIQKLQNNHLYDDYLTVRRRRDSNSR</sequence>
<dbReference type="Gene3D" id="3.90.1750.20">
    <property type="entry name" value="Putative Large Serine Recombinase, Chain B, Domain 2"/>
    <property type="match status" value="1"/>
</dbReference>
<evidence type="ECO:0000256" key="1">
    <source>
        <dbReference type="SAM" id="Coils"/>
    </source>
</evidence>
<proteinExistence type="predicted"/>
<dbReference type="EMBL" id="PCVM01000061">
    <property type="protein sequence ID" value="PIQ73405.1"/>
    <property type="molecule type" value="Genomic_DNA"/>
</dbReference>
<dbReference type="InterPro" id="IPR011109">
    <property type="entry name" value="DNA_bind_recombinase_dom"/>
</dbReference>
<feature type="domain" description="Recombinase" evidence="2">
    <location>
        <begin position="76"/>
        <end position="185"/>
    </location>
</feature>
<dbReference type="Pfam" id="PF07508">
    <property type="entry name" value="Recombinase"/>
    <property type="match status" value="1"/>
</dbReference>
<evidence type="ECO:0000313" key="3">
    <source>
        <dbReference type="EMBL" id="PIQ73405.1"/>
    </source>
</evidence>
<dbReference type="GO" id="GO:0000150">
    <property type="term" value="F:DNA strand exchange activity"/>
    <property type="evidence" value="ECO:0007669"/>
    <property type="project" value="InterPro"/>
</dbReference>
<accession>A0A2M6IUF0</accession>
<dbReference type="AlphaFoldDB" id="A0A2M6IUF0"/>
<evidence type="ECO:0000313" key="4">
    <source>
        <dbReference type="Proteomes" id="UP000231056"/>
    </source>
</evidence>
<feature type="coiled-coil region" evidence="1">
    <location>
        <begin position="278"/>
        <end position="326"/>
    </location>
</feature>
<keyword evidence="1" id="KW-0175">Coiled coil</keyword>
<dbReference type="PROSITE" id="PS51737">
    <property type="entry name" value="RECOMBINASE_DNA_BIND"/>
    <property type="match status" value="1"/>
</dbReference>
<organism evidence="3 4">
    <name type="scientific">Candidatus Roizmanbacteria bacterium CG11_big_fil_rev_8_21_14_0_20_36_8</name>
    <dbReference type="NCBI Taxonomy" id="1974856"/>
    <lineage>
        <taxon>Bacteria</taxon>
        <taxon>Candidatus Roizmaniibacteriota</taxon>
    </lineage>
</organism>
<dbReference type="PANTHER" id="PTHR30461">
    <property type="entry name" value="DNA-INVERTASE FROM LAMBDOID PROPHAGE"/>
    <property type="match status" value="1"/>
</dbReference>
<comment type="caution">
    <text evidence="3">The sequence shown here is derived from an EMBL/GenBank/DDBJ whole genome shotgun (WGS) entry which is preliminary data.</text>
</comment>
<dbReference type="Proteomes" id="UP000231056">
    <property type="component" value="Unassembled WGS sequence"/>
</dbReference>
<evidence type="ECO:0000259" key="2">
    <source>
        <dbReference type="PROSITE" id="PS51737"/>
    </source>
</evidence>
<gene>
    <name evidence="3" type="ORF">COV58_02670</name>
</gene>